<accession>A0ABV4BQA0</accession>
<dbReference type="InterPro" id="IPR011990">
    <property type="entry name" value="TPR-like_helical_dom_sf"/>
</dbReference>
<dbReference type="SMART" id="SM01043">
    <property type="entry name" value="BTAD"/>
    <property type="match status" value="1"/>
</dbReference>
<feature type="repeat" description="TPR" evidence="5">
    <location>
        <begin position="286"/>
        <end position="319"/>
    </location>
</feature>
<dbReference type="CDD" id="cd17536">
    <property type="entry name" value="REC_YesN-like"/>
    <property type="match status" value="1"/>
</dbReference>
<dbReference type="PROSITE" id="PS50005">
    <property type="entry name" value="TPR"/>
    <property type="match status" value="1"/>
</dbReference>
<feature type="modified residue" description="4-aspartylphosphate" evidence="4">
    <location>
        <position position="53"/>
    </location>
</feature>
<keyword evidence="2" id="KW-0238">DNA-binding</keyword>
<dbReference type="Pfam" id="PF00072">
    <property type="entry name" value="Response_reg"/>
    <property type="match status" value="1"/>
</dbReference>
<evidence type="ECO:0000256" key="3">
    <source>
        <dbReference type="ARBA" id="ARBA00024867"/>
    </source>
</evidence>
<reference evidence="7 8" key="1">
    <citation type="submission" date="2024-08" db="EMBL/GenBank/DDBJ databases">
        <title>Clostridium lapicellarii sp. nov., and Clostridium renhuaiense sp. nov., two species isolated from the mud in a fermentation cellar used for producing sauce-flavour Chinese liquors.</title>
        <authorList>
            <person name="Yang F."/>
            <person name="Wang H."/>
            <person name="Chen L.Q."/>
            <person name="Zhou N."/>
            <person name="Lu J.J."/>
            <person name="Pu X.X."/>
            <person name="Wan B."/>
            <person name="Wang L."/>
            <person name="Liu S.J."/>
        </authorList>
    </citation>
    <scope>NUCLEOTIDE SEQUENCE [LARGE SCALE GENOMIC DNA]</scope>
    <source>
        <strain evidence="7 8">MT-5</strain>
    </source>
</reference>
<feature type="domain" description="Response regulatory" evidence="6">
    <location>
        <begin position="2"/>
        <end position="116"/>
    </location>
</feature>
<dbReference type="InterPro" id="IPR019734">
    <property type="entry name" value="TPR_rpt"/>
</dbReference>
<dbReference type="Pfam" id="PF03704">
    <property type="entry name" value="BTAD"/>
    <property type="match status" value="1"/>
</dbReference>
<dbReference type="InterPro" id="IPR051677">
    <property type="entry name" value="AfsR-DnrI-RedD_regulator"/>
</dbReference>
<gene>
    <name evidence="7" type="ORF">AB8U03_05750</name>
</gene>
<protein>
    <recommendedName>
        <fullName evidence="1">Stage 0 sporulation protein A homolog</fullName>
    </recommendedName>
</protein>
<keyword evidence="8" id="KW-1185">Reference proteome</keyword>
<dbReference type="Proteomes" id="UP001564657">
    <property type="component" value="Unassembled WGS sequence"/>
</dbReference>
<dbReference type="Gene3D" id="1.10.10.10">
    <property type="entry name" value="Winged helix-like DNA-binding domain superfamily/Winged helix DNA-binding domain"/>
    <property type="match status" value="1"/>
</dbReference>
<evidence type="ECO:0000256" key="5">
    <source>
        <dbReference type="PROSITE-ProRule" id="PRU00339"/>
    </source>
</evidence>
<dbReference type="InterPro" id="IPR036388">
    <property type="entry name" value="WH-like_DNA-bd_sf"/>
</dbReference>
<dbReference type="EMBL" id="JBGEWD010000004">
    <property type="protein sequence ID" value="MEY7999715.1"/>
    <property type="molecule type" value="Genomic_DNA"/>
</dbReference>
<dbReference type="InterPro" id="IPR016032">
    <property type="entry name" value="Sig_transdc_resp-reg_C-effctor"/>
</dbReference>
<dbReference type="Gene3D" id="3.40.50.2300">
    <property type="match status" value="1"/>
</dbReference>
<dbReference type="InterPro" id="IPR011006">
    <property type="entry name" value="CheY-like_superfamily"/>
</dbReference>
<sequence length="373" mass="43977">MKTVIVEDEKPILKLMKLVINRNKHLKIVGQFTDSREALEGISKLLPDVVFVDVEMPFMNGLELSRKIKSFNENIQIVFVTAYEKYAMEAFKVNAVNYILKPITEEDLNATVDRLLKNQHAGEITLKDDKKNKIFILGYFRVYGSSGDEIIRWSTAKVQELFAYFIYKKGEDTDKWQLCDILWPDSPPKKAEHNLRSSIYRLKTVLKNVGIENLVHYENGRYGMNLKRFYCDSWRFEDFIESNPVVNEENIASYEKNSALYNGILFGNEDYLWDADLNEKLRRYYSISAKNIAEYYMKVKLYNKSEEYLRKVIEMNPFDEAAHELIMKVYFHMGDRIGLVNHYKKLNTLFKRELHIPPKKSTVELYKNLFVKL</sequence>
<dbReference type="SUPFAM" id="SSF48452">
    <property type="entry name" value="TPR-like"/>
    <property type="match status" value="1"/>
</dbReference>
<dbReference type="InterPro" id="IPR001789">
    <property type="entry name" value="Sig_transdc_resp-reg_receiver"/>
</dbReference>
<dbReference type="PANTHER" id="PTHR35807">
    <property type="entry name" value="TRANSCRIPTIONAL REGULATOR REDD-RELATED"/>
    <property type="match status" value="1"/>
</dbReference>
<dbReference type="PROSITE" id="PS50110">
    <property type="entry name" value="RESPONSE_REGULATORY"/>
    <property type="match status" value="1"/>
</dbReference>
<proteinExistence type="predicted"/>
<keyword evidence="4" id="KW-0597">Phosphoprotein</keyword>
<dbReference type="SUPFAM" id="SSF52172">
    <property type="entry name" value="CheY-like"/>
    <property type="match status" value="1"/>
</dbReference>
<comment type="caution">
    <text evidence="7">The sequence shown here is derived from an EMBL/GenBank/DDBJ whole genome shotgun (WGS) entry which is preliminary data.</text>
</comment>
<name>A0ABV4BQA0_9CLOT</name>
<dbReference type="Gene3D" id="1.25.40.10">
    <property type="entry name" value="Tetratricopeptide repeat domain"/>
    <property type="match status" value="1"/>
</dbReference>
<evidence type="ECO:0000256" key="2">
    <source>
        <dbReference type="ARBA" id="ARBA00023125"/>
    </source>
</evidence>
<dbReference type="InterPro" id="IPR005158">
    <property type="entry name" value="BTAD"/>
</dbReference>
<dbReference type="SMART" id="SM00448">
    <property type="entry name" value="REC"/>
    <property type="match status" value="1"/>
</dbReference>
<evidence type="ECO:0000259" key="6">
    <source>
        <dbReference type="PROSITE" id="PS50110"/>
    </source>
</evidence>
<dbReference type="SUPFAM" id="SSF46894">
    <property type="entry name" value="C-terminal effector domain of the bipartite response regulators"/>
    <property type="match status" value="1"/>
</dbReference>
<evidence type="ECO:0000256" key="4">
    <source>
        <dbReference type="PROSITE-ProRule" id="PRU00169"/>
    </source>
</evidence>
<evidence type="ECO:0000313" key="8">
    <source>
        <dbReference type="Proteomes" id="UP001564657"/>
    </source>
</evidence>
<comment type="function">
    <text evidence="3">May play the central regulatory role in sporulation. It may be an element of the effector pathway responsible for the activation of sporulation genes in response to nutritional stress. Spo0A may act in concert with spo0H (a sigma factor) to control the expression of some genes that are critical to the sporulation process.</text>
</comment>
<evidence type="ECO:0000313" key="7">
    <source>
        <dbReference type="EMBL" id="MEY7999715.1"/>
    </source>
</evidence>
<organism evidence="7 8">
    <name type="scientific">Clostridium moutaii</name>
    <dbReference type="NCBI Taxonomy" id="3240932"/>
    <lineage>
        <taxon>Bacteria</taxon>
        <taxon>Bacillati</taxon>
        <taxon>Bacillota</taxon>
        <taxon>Clostridia</taxon>
        <taxon>Eubacteriales</taxon>
        <taxon>Clostridiaceae</taxon>
        <taxon>Clostridium</taxon>
    </lineage>
</organism>
<evidence type="ECO:0000256" key="1">
    <source>
        <dbReference type="ARBA" id="ARBA00018672"/>
    </source>
</evidence>
<keyword evidence="5" id="KW-0802">TPR repeat</keyword>
<dbReference type="RefSeq" id="WP_369703602.1">
    <property type="nucleotide sequence ID" value="NZ_JBGEWD010000004.1"/>
</dbReference>